<proteinExistence type="predicted"/>
<dbReference type="InterPro" id="IPR036705">
    <property type="entry name" value="Ribosyl_crysJ1_sf"/>
</dbReference>
<dbReference type="InterPro" id="IPR005502">
    <property type="entry name" value="Ribosyl_crysJ1"/>
</dbReference>
<evidence type="ECO:0000313" key="2">
    <source>
        <dbReference type="Proteomes" id="UP000521922"/>
    </source>
</evidence>
<dbReference type="Gene3D" id="1.10.4080.10">
    <property type="entry name" value="ADP-ribosylation/Crystallin J1"/>
    <property type="match status" value="1"/>
</dbReference>
<evidence type="ECO:0000313" key="1">
    <source>
        <dbReference type="EMBL" id="NYD22853.1"/>
    </source>
</evidence>
<dbReference type="SUPFAM" id="SSF101478">
    <property type="entry name" value="ADP-ribosylglycohydrolase"/>
    <property type="match status" value="1"/>
</dbReference>
<dbReference type="Pfam" id="PF03747">
    <property type="entry name" value="ADP_ribosyl_GH"/>
    <property type="match status" value="1"/>
</dbReference>
<organism evidence="1 2">
    <name type="scientific">Kineococcus aurantiacus</name>
    <dbReference type="NCBI Taxonomy" id="37633"/>
    <lineage>
        <taxon>Bacteria</taxon>
        <taxon>Bacillati</taxon>
        <taxon>Actinomycetota</taxon>
        <taxon>Actinomycetes</taxon>
        <taxon>Kineosporiales</taxon>
        <taxon>Kineosporiaceae</taxon>
        <taxon>Kineococcus</taxon>
    </lineage>
</organism>
<reference evidence="1 2" key="1">
    <citation type="submission" date="2020-07" db="EMBL/GenBank/DDBJ databases">
        <title>Sequencing the genomes of 1000 actinobacteria strains.</title>
        <authorList>
            <person name="Klenk H.-P."/>
        </authorList>
    </citation>
    <scope>NUCLEOTIDE SEQUENCE [LARGE SCALE GENOMIC DNA]</scope>
    <source>
        <strain evidence="1 2">DSM 7487</strain>
    </source>
</reference>
<dbReference type="AlphaFoldDB" id="A0A7Y9J198"/>
<accession>A0A7Y9J198</accession>
<dbReference type="GO" id="GO:0016787">
    <property type="term" value="F:hydrolase activity"/>
    <property type="evidence" value="ECO:0007669"/>
    <property type="project" value="UniProtKB-KW"/>
</dbReference>
<sequence>MSEGTQAGRTPPLASSPVRGARVRGLLHGLAVGEVLGAGAAPTGVLTHGVATQLACFTAAASIRSCLRHAVTGSADGRADLLEAYRQWARVWSAGREPSVAWLDEVPLLAHATGAAADTVRGLATGGGGTRREPVTTADGWHALARALPLAAQVGRDAAGAVEVAVDSAALTHGPRAFAPTALAVLVAGAALRTGDPVQAVADGITAAILLGVDFAAVSVADDAVRAAREAPGSPVVLRSGAPDGSAAAALWGATYCLLSHPGRTTAALALAATAPDPVAVSCVTGALLGAAHGDGALPQPVLTRIDLAYVVDRLARDLARVNRVNPDGSREASSDPAWRARYGIS</sequence>
<protein>
    <submittedName>
        <fullName evidence="1">ADP-ribosylglycohydrolase</fullName>
    </submittedName>
</protein>
<gene>
    <name evidence="1" type="ORF">BJ968_002393</name>
</gene>
<keyword evidence="1" id="KW-0378">Hydrolase</keyword>
<dbReference type="RefSeq" id="WP_179752140.1">
    <property type="nucleotide sequence ID" value="NZ_BAAAGN010000037.1"/>
</dbReference>
<dbReference type="EMBL" id="JACCBB010000001">
    <property type="protein sequence ID" value="NYD22853.1"/>
    <property type="molecule type" value="Genomic_DNA"/>
</dbReference>
<dbReference type="Proteomes" id="UP000521922">
    <property type="component" value="Unassembled WGS sequence"/>
</dbReference>
<name>A0A7Y9J198_9ACTN</name>
<keyword evidence="2" id="KW-1185">Reference proteome</keyword>
<comment type="caution">
    <text evidence="1">The sequence shown here is derived from an EMBL/GenBank/DDBJ whole genome shotgun (WGS) entry which is preliminary data.</text>
</comment>